<feature type="compositionally biased region" description="Polar residues" evidence="1">
    <location>
        <begin position="295"/>
        <end position="316"/>
    </location>
</feature>
<dbReference type="HOGENOM" id="CLU_583402_0_0_1"/>
<dbReference type="OrthoDB" id="3242503at2759"/>
<evidence type="ECO:0000313" key="3">
    <source>
        <dbReference type="Proteomes" id="UP000054248"/>
    </source>
</evidence>
<feature type="compositionally biased region" description="Polar residues" evidence="1">
    <location>
        <begin position="334"/>
        <end position="344"/>
    </location>
</feature>
<organism evidence="2 3">
    <name type="scientific">Tulasnella calospora MUT 4182</name>
    <dbReference type="NCBI Taxonomy" id="1051891"/>
    <lineage>
        <taxon>Eukaryota</taxon>
        <taxon>Fungi</taxon>
        <taxon>Dikarya</taxon>
        <taxon>Basidiomycota</taxon>
        <taxon>Agaricomycotina</taxon>
        <taxon>Agaricomycetes</taxon>
        <taxon>Cantharellales</taxon>
        <taxon>Tulasnellaceae</taxon>
        <taxon>Tulasnella</taxon>
    </lineage>
</organism>
<feature type="compositionally biased region" description="Low complexity" evidence="1">
    <location>
        <begin position="10"/>
        <end position="21"/>
    </location>
</feature>
<gene>
    <name evidence="2" type="ORF">M407DRAFT_26178</name>
</gene>
<accession>A0A0C3KSN0</accession>
<evidence type="ECO:0000256" key="1">
    <source>
        <dbReference type="SAM" id="MobiDB-lite"/>
    </source>
</evidence>
<evidence type="ECO:0000313" key="2">
    <source>
        <dbReference type="EMBL" id="KIO24473.1"/>
    </source>
</evidence>
<dbReference type="EMBL" id="KN823061">
    <property type="protein sequence ID" value="KIO24473.1"/>
    <property type="molecule type" value="Genomic_DNA"/>
</dbReference>
<proteinExistence type="predicted"/>
<keyword evidence="3" id="KW-1185">Reference proteome</keyword>
<feature type="compositionally biased region" description="Low complexity" evidence="1">
    <location>
        <begin position="35"/>
        <end position="44"/>
    </location>
</feature>
<dbReference type="AlphaFoldDB" id="A0A0C3KSN0"/>
<dbReference type="Proteomes" id="UP000054248">
    <property type="component" value="Unassembled WGS sequence"/>
</dbReference>
<feature type="non-terminal residue" evidence="2">
    <location>
        <position position="469"/>
    </location>
</feature>
<feature type="region of interest" description="Disordered" evidence="1">
    <location>
        <begin position="1"/>
        <end position="349"/>
    </location>
</feature>
<feature type="compositionally biased region" description="Polar residues" evidence="1">
    <location>
        <begin position="106"/>
        <end position="128"/>
    </location>
</feature>
<reference evidence="2 3" key="1">
    <citation type="submission" date="2014-04" db="EMBL/GenBank/DDBJ databases">
        <authorList>
            <consortium name="DOE Joint Genome Institute"/>
            <person name="Kuo A."/>
            <person name="Girlanda M."/>
            <person name="Perotto S."/>
            <person name="Kohler A."/>
            <person name="Nagy L.G."/>
            <person name="Floudas D."/>
            <person name="Copeland A."/>
            <person name="Barry K.W."/>
            <person name="Cichocki N."/>
            <person name="Veneault-Fourrey C."/>
            <person name="LaButti K."/>
            <person name="Lindquist E.A."/>
            <person name="Lipzen A."/>
            <person name="Lundell T."/>
            <person name="Morin E."/>
            <person name="Murat C."/>
            <person name="Sun H."/>
            <person name="Tunlid A."/>
            <person name="Henrissat B."/>
            <person name="Grigoriev I.V."/>
            <person name="Hibbett D.S."/>
            <person name="Martin F."/>
            <person name="Nordberg H.P."/>
            <person name="Cantor M.N."/>
            <person name="Hua S.X."/>
        </authorList>
    </citation>
    <scope>NUCLEOTIDE SEQUENCE [LARGE SCALE GENOMIC DNA]</scope>
    <source>
        <strain evidence="2 3">MUT 4182</strain>
    </source>
</reference>
<protein>
    <submittedName>
        <fullName evidence="2">Uncharacterized protein</fullName>
    </submittedName>
</protein>
<feature type="compositionally biased region" description="Polar residues" evidence="1">
    <location>
        <begin position="87"/>
        <end position="97"/>
    </location>
</feature>
<name>A0A0C3KSN0_9AGAM</name>
<feature type="compositionally biased region" description="Low complexity" evidence="1">
    <location>
        <begin position="178"/>
        <end position="190"/>
    </location>
</feature>
<reference evidence="3" key="2">
    <citation type="submission" date="2015-01" db="EMBL/GenBank/DDBJ databases">
        <title>Evolutionary Origins and Diversification of the Mycorrhizal Mutualists.</title>
        <authorList>
            <consortium name="DOE Joint Genome Institute"/>
            <consortium name="Mycorrhizal Genomics Consortium"/>
            <person name="Kohler A."/>
            <person name="Kuo A."/>
            <person name="Nagy L.G."/>
            <person name="Floudas D."/>
            <person name="Copeland A."/>
            <person name="Barry K.W."/>
            <person name="Cichocki N."/>
            <person name="Veneault-Fourrey C."/>
            <person name="LaButti K."/>
            <person name="Lindquist E.A."/>
            <person name="Lipzen A."/>
            <person name="Lundell T."/>
            <person name="Morin E."/>
            <person name="Murat C."/>
            <person name="Riley R."/>
            <person name="Ohm R."/>
            <person name="Sun H."/>
            <person name="Tunlid A."/>
            <person name="Henrissat B."/>
            <person name="Grigoriev I.V."/>
            <person name="Hibbett D.S."/>
            <person name="Martin F."/>
        </authorList>
    </citation>
    <scope>NUCLEOTIDE SEQUENCE [LARGE SCALE GENOMIC DNA]</scope>
    <source>
        <strain evidence="3">MUT 4182</strain>
    </source>
</reference>
<feature type="compositionally biased region" description="Polar residues" evidence="1">
    <location>
        <begin position="211"/>
        <end position="231"/>
    </location>
</feature>
<sequence>MADASNTGITSSSTPSSAASSRLTKSALTAHDRACAAVASSSASPNHRPYTPAAGLTSRRYSTPGLKRMTMTIPISPPPSVSGKSPYPSNASPQSPVGGSGYTMPMTPSASTASGPSRRASLTSSQSVAHAFGYTTATTSTPQRYFPLPSPVDSSVRAPHASALPKVPTPMDTIQEVSSSGSGTNSRSGSTVARGGRGPPTPNGSAHPRSPTLSNRSAGSPNSHRPSTSRASYFHWEPGAAPMTIYDPDFPDGSPECLSPRLGSTATSSSASEAQARDYFSQPIRRHHHGDRSSPRSPGQQRQLSSAAKTLVSTSPPLKGKDCLPPTPGDVISITPSAPTSTKCDTPYSEEFETPLSLSEFTSFNDRMGSLDTIFGCPDAQGSSDKGRLGGVPWNEMPQFIRRHNRELERREKEREKVIAKDKAVKEVKRQEKMTVTEARLVAGEWKLMKDIPPTLELIQRAGREEEKR</sequence>